<dbReference type="PATRIC" id="fig|595434.4.peg.5085"/>
<name>A0A0J1B644_RHOIS</name>
<dbReference type="PROSITE" id="PS50965">
    <property type="entry name" value="NERD"/>
    <property type="match status" value="1"/>
</dbReference>
<dbReference type="AlphaFoldDB" id="A0A0J1B644"/>
<dbReference type="OrthoDB" id="9813328at2"/>
<evidence type="ECO:0000313" key="3">
    <source>
        <dbReference type="EMBL" id="KLU02285.1"/>
    </source>
</evidence>
<keyword evidence="4" id="KW-1185">Reference proteome</keyword>
<dbReference type="InterPro" id="IPR011528">
    <property type="entry name" value="NERD"/>
</dbReference>
<feature type="domain" description="NERD" evidence="2">
    <location>
        <begin position="18"/>
        <end position="135"/>
    </location>
</feature>
<dbReference type="STRING" id="595434.RISK_005351"/>
<comment type="caution">
    <text evidence="3">The sequence shown here is derived from an EMBL/GenBank/DDBJ whole genome shotgun (WGS) entry which is preliminary data.</text>
</comment>
<accession>A0A0J1B644</accession>
<evidence type="ECO:0000256" key="1">
    <source>
        <dbReference type="SAM" id="MobiDB-lite"/>
    </source>
</evidence>
<dbReference type="RefSeq" id="WP_047816412.1">
    <property type="nucleotide sequence ID" value="NZ_LECT01000044.1"/>
</dbReference>
<feature type="region of interest" description="Disordered" evidence="1">
    <location>
        <begin position="225"/>
        <end position="258"/>
    </location>
</feature>
<organism evidence="3 4">
    <name type="scientific">Rhodopirellula islandica</name>
    <dbReference type="NCBI Taxonomy" id="595434"/>
    <lineage>
        <taxon>Bacteria</taxon>
        <taxon>Pseudomonadati</taxon>
        <taxon>Planctomycetota</taxon>
        <taxon>Planctomycetia</taxon>
        <taxon>Pirellulales</taxon>
        <taxon>Pirellulaceae</taxon>
        <taxon>Rhodopirellula</taxon>
    </lineage>
</organism>
<dbReference type="Pfam" id="PF08378">
    <property type="entry name" value="NERD"/>
    <property type="match status" value="1"/>
</dbReference>
<proteinExistence type="predicted"/>
<dbReference type="Proteomes" id="UP000036367">
    <property type="component" value="Unassembled WGS sequence"/>
</dbReference>
<evidence type="ECO:0000313" key="4">
    <source>
        <dbReference type="Proteomes" id="UP000036367"/>
    </source>
</evidence>
<sequence length="339" mass="37948">MIVQEKESPRPKDPMGKAGFEAEKQMAFFLRRAFAEASDVFVFNDVTFERNGERAQIDHLVMHRFGFAIVESKSITGTVEVNEHLEFVRNSRGRRSGMRSPIEQARLQARLLQGLLNDAKESLRPKKLMGTVQPSFGDERFQVFVAISDQGVIERNGTNPPELMKADRVVAELTEKANAYEETQGIKGFVKFVKAGKEQAKRMEDHHIAPFTDQELASIREFLLSQRKRQRTTNPPTVESKAPTAVERAAAPVSKADASPSDAGMKCEACGESDVEILYGRYGYYLRCRVCNQTQNVPQKCEVCAAKAKLRKKGPCFYRDCEACGSPRLVHTNPTPAEG</sequence>
<evidence type="ECO:0000259" key="2">
    <source>
        <dbReference type="PROSITE" id="PS50965"/>
    </source>
</evidence>
<reference evidence="3" key="1">
    <citation type="submission" date="2015-05" db="EMBL/GenBank/DDBJ databases">
        <title>Permanent draft genome of Rhodopirellula islandicus K833.</title>
        <authorList>
            <person name="Kizina J."/>
            <person name="Richter M."/>
            <person name="Glockner F.O."/>
            <person name="Harder J."/>
        </authorList>
    </citation>
    <scope>NUCLEOTIDE SEQUENCE [LARGE SCALE GENOMIC DNA]</scope>
    <source>
        <strain evidence="3">K833</strain>
    </source>
</reference>
<dbReference type="EMBL" id="LECT01000044">
    <property type="protein sequence ID" value="KLU02285.1"/>
    <property type="molecule type" value="Genomic_DNA"/>
</dbReference>
<protein>
    <recommendedName>
        <fullName evidence="2">NERD domain-containing protein</fullName>
    </recommendedName>
</protein>
<gene>
    <name evidence="3" type="ORF">RISK_005351</name>
</gene>